<dbReference type="SUPFAM" id="SSF48403">
    <property type="entry name" value="Ankyrin repeat"/>
    <property type="match status" value="2"/>
</dbReference>
<reference evidence="4 5" key="1">
    <citation type="submission" date="2019-02" db="EMBL/GenBank/DDBJ databases">
        <title>Complete Genome Sequence and Methylome Analysis of free living Spirochaetas.</title>
        <authorList>
            <person name="Fomenkov A."/>
            <person name="Dubinina G."/>
            <person name="Leshcheva N."/>
            <person name="Mikheeva N."/>
            <person name="Grabovich M."/>
            <person name="Vincze T."/>
            <person name="Roberts R.J."/>
        </authorList>
    </citation>
    <scope>NUCLEOTIDE SEQUENCE [LARGE SCALE GENOMIC DNA]</scope>
    <source>
        <strain evidence="4 5">K2</strain>
    </source>
</reference>
<name>A0A5C1QJA3_9SPIO</name>
<dbReference type="SMART" id="SM00248">
    <property type="entry name" value="ANK"/>
    <property type="match status" value="8"/>
</dbReference>
<evidence type="ECO:0000256" key="1">
    <source>
        <dbReference type="ARBA" id="ARBA00022737"/>
    </source>
</evidence>
<accession>A0A5C1QJA3</accession>
<organism evidence="4 5">
    <name type="scientific">Oceanispirochaeta crateris</name>
    <dbReference type="NCBI Taxonomy" id="2518645"/>
    <lineage>
        <taxon>Bacteria</taxon>
        <taxon>Pseudomonadati</taxon>
        <taxon>Spirochaetota</taxon>
        <taxon>Spirochaetia</taxon>
        <taxon>Spirochaetales</taxon>
        <taxon>Spirochaetaceae</taxon>
        <taxon>Oceanispirochaeta</taxon>
    </lineage>
</organism>
<dbReference type="PROSITE" id="PS50088">
    <property type="entry name" value="ANK_REPEAT"/>
    <property type="match status" value="3"/>
</dbReference>
<dbReference type="InterPro" id="IPR050776">
    <property type="entry name" value="Ank_Repeat/CDKN_Inhibitor"/>
</dbReference>
<dbReference type="Proteomes" id="UP000324209">
    <property type="component" value="Chromosome"/>
</dbReference>
<dbReference type="Pfam" id="PF12796">
    <property type="entry name" value="Ank_2"/>
    <property type="match status" value="2"/>
</dbReference>
<evidence type="ECO:0000256" key="3">
    <source>
        <dbReference type="PROSITE-ProRule" id="PRU00023"/>
    </source>
</evidence>
<proteinExistence type="predicted"/>
<evidence type="ECO:0000313" key="5">
    <source>
        <dbReference type="Proteomes" id="UP000324209"/>
    </source>
</evidence>
<dbReference type="AlphaFoldDB" id="A0A5C1QJA3"/>
<dbReference type="PROSITE" id="PS50297">
    <property type="entry name" value="ANK_REP_REGION"/>
    <property type="match status" value="3"/>
</dbReference>
<keyword evidence="2 3" id="KW-0040">ANK repeat</keyword>
<sequence>MRYFMILILLWVAIHPMVATPEEDFLTDLRDSRLQDARFFLEDNHSVNLSLVDGHTPLILMCIEQRSHEVRWLLEQGADPNLIDSEGYTPLMHAAMKGDRNLAQILLQAGALVNLQSPLGSTALQLAVNGIHTELADYLEKRGGLIMDGYYAHPFLSELWTRRQHYARALSLIETRWMHHEFLKTLIQGDYEGLKLLLDSDSDPNAVDTEGVSALMMAASQNDTYMAELLLSRGADPALKDNMGLNALWYAAFKNNLDLIELLLDSGIKDDAEFLENSSLFGAFSSGAYTALSLLIEAGWDTQKTGRLGTSLQHYAAFYGDLRTLVILKEAGVDLSLEDGNGQTAMDSLIQGYTLNEGETLYTPVAIFLKDEGVEATLKAADLDNIKLSRIIYSKW</sequence>
<evidence type="ECO:0000313" key="4">
    <source>
        <dbReference type="EMBL" id="QEN08233.1"/>
    </source>
</evidence>
<protein>
    <submittedName>
        <fullName evidence="4">Ankyrin repeat domain-containing protein</fullName>
    </submittedName>
</protein>
<feature type="repeat" description="ANK" evidence="3">
    <location>
        <begin position="86"/>
        <end position="118"/>
    </location>
</feature>
<dbReference type="Gene3D" id="1.25.40.20">
    <property type="entry name" value="Ankyrin repeat-containing domain"/>
    <property type="match status" value="2"/>
</dbReference>
<dbReference type="OrthoDB" id="360612at2"/>
<feature type="repeat" description="ANK" evidence="3">
    <location>
        <begin position="53"/>
        <end position="85"/>
    </location>
</feature>
<dbReference type="RefSeq" id="WP_149486313.1">
    <property type="nucleotide sequence ID" value="NZ_CP036150.1"/>
</dbReference>
<dbReference type="InterPro" id="IPR036770">
    <property type="entry name" value="Ankyrin_rpt-contain_sf"/>
</dbReference>
<feature type="repeat" description="ANK" evidence="3">
    <location>
        <begin position="210"/>
        <end position="242"/>
    </location>
</feature>
<dbReference type="InterPro" id="IPR002110">
    <property type="entry name" value="Ankyrin_rpt"/>
</dbReference>
<gene>
    <name evidence="4" type="ORF">EXM22_09620</name>
</gene>
<dbReference type="PANTHER" id="PTHR24201">
    <property type="entry name" value="ANK_REP_REGION DOMAIN-CONTAINING PROTEIN"/>
    <property type="match status" value="1"/>
</dbReference>
<evidence type="ECO:0000256" key="2">
    <source>
        <dbReference type="ARBA" id="ARBA00023043"/>
    </source>
</evidence>
<keyword evidence="5" id="KW-1185">Reference proteome</keyword>
<dbReference type="EMBL" id="CP036150">
    <property type="protein sequence ID" value="QEN08233.1"/>
    <property type="molecule type" value="Genomic_DNA"/>
</dbReference>
<dbReference type="KEGG" id="ock:EXM22_09620"/>
<keyword evidence="1" id="KW-0677">Repeat</keyword>